<dbReference type="InParanoid" id="A0A2P5HNG7"/>
<protein>
    <recommendedName>
        <fullName evidence="1">DUF7708 domain-containing protein</fullName>
    </recommendedName>
</protein>
<dbReference type="STRING" id="158607.A0A2P5HNG7"/>
<sequence length="506" mass="56607">MADFAGNATPRELVNRFARELEDRENPEGDTLLDLLPKESEYVSVIAGAVTMIIKASANYTSISESFATGVIAINDAVALVQGNQAYNTPRLQELSMRLYTGVFGYLTKFMTWFRSKSIKRMMRSLNEDLAQTFADDVQQVKSTSSLISQQIQLYMSVDVRISKLEGQRTNSVLKHLISLIENGEEQKRLQVSTQERVFERMFTARFQKSPDELERFAVKVVDGFCAALRQNISGQAVGSILELQASREIDTGDQHSSDSVVESFNAGGFGDKPALEADQNLRLPPLQEQDMKLWSAHLEDHYNSEHIYPFTDVPQGFYAESLFISHLTEFTTALESQVLYAVARFRPEGLNLLRLSAAKYANLSRINDIPVISFFCTSLMDDPGQQIALLYALIRQTVELIDDSTTTSTGLTEEEIRNLEGTAATWDSGLRIFSEMVRNIRLPRLVFVIDGVNILEDDCDHAAQGRMQGLVRVLKDLACPGAVRDCNIKVLFTTADWSSCLTLTT</sequence>
<evidence type="ECO:0000313" key="3">
    <source>
        <dbReference type="Proteomes" id="UP000094444"/>
    </source>
</evidence>
<dbReference type="EMBL" id="MAVT02001171">
    <property type="protein sequence ID" value="POS71771.1"/>
    <property type="molecule type" value="Genomic_DNA"/>
</dbReference>
<evidence type="ECO:0000259" key="1">
    <source>
        <dbReference type="Pfam" id="PF24809"/>
    </source>
</evidence>
<organism evidence="2 3">
    <name type="scientific">Diaporthe helianthi</name>
    <dbReference type="NCBI Taxonomy" id="158607"/>
    <lineage>
        <taxon>Eukaryota</taxon>
        <taxon>Fungi</taxon>
        <taxon>Dikarya</taxon>
        <taxon>Ascomycota</taxon>
        <taxon>Pezizomycotina</taxon>
        <taxon>Sordariomycetes</taxon>
        <taxon>Sordariomycetidae</taxon>
        <taxon>Diaporthales</taxon>
        <taxon>Diaporthaceae</taxon>
        <taxon>Diaporthe</taxon>
    </lineage>
</organism>
<dbReference type="AlphaFoldDB" id="A0A2P5HNG7"/>
<dbReference type="Proteomes" id="UP000094444">
    <property type="component" value="Unassembled WGS sequence"/>
</dbReference>
<feature type="domain" description="DUF7708" evidence="1">
    <location>
        <begin position="33"/>
        <end position="152"/>
    </location>
</feature>
<dbReference type="InterPro" id="IPR056125">
    <property type="entry name" value="DUF7708"/>
</dbReference>
<comment type="caution">
    <text evidence="2">The sequence shown here is derived from an EMBL/GenBank/DDBJ whole genome shotgun (WGS) entry which is preliminary data.</text>
</comment>
<keyword evidence="3" id="KW-1185">Reference proteome</keyword>
<evidence type="ECO:0000313" key="2">
    <source>
        <dbReference type="EMBL" id="POS71771.1"/>
    </source>
</evidence>
<accession>A0A2P5HNG7</accession>
<dbReference type="Pfam" id="PF24809">
    <property type="entry name" value="DUF7708"/>
    <property type="match status" value="1"/>
</dbReference>
<gene>
    <name evidence="2" type="ORF">DHEL01_v209834</name>
</gene>
<reference evidence="2" key="1">
    <citation type="submission" date="2017-09" db="EMBL/GenBank/DDBJ databases">
        <title>Polyketide synthases of a Diaporthe helianthi virulent isolate.</title>
        <authorList>
            <person name="Baroncelli R."/>
        </authorList>
    </citation>
    <scope>NUCLEOTIDE SEQUENCE [LARGE SCALE GENOMIC DNA]</scope>
    <source>
        <strain evidence="2">7/96</strain>
    </source>
</reference>
<proteinExistence type="predicted"/>
<dbReference type="OrthoDB" id="4840035at2759"/>
<name>A0A2P5HNG7_DIAHE</name>